<accession>A0A2T6ZHS1</accession>
<dbReference type="AlphaFoldDB" id="A0A2T6ZHS1"/>
<gene>
    <name evidence="2" type="ORF">B9Z19DRAFT_1091249</name>
</gene>
<evidence type="ECO:0000256" key="1">
    <source>
        <dbReference type="SAM" id="MobiDB-lite"/>
    </source>
</evidence>
<reference evidence="2 3" key="1">
    <citation type="submission" date="2017-04" db="EMBL/GenBank/DDBJ databases">
        <title>Draft genome sequence of Tuber borchii Vittad., a whitish edible truffle.</title>
        <authorList>
            <consortium name="DOE Joint Genome Institute"/>
            <person name="Murat C."/>
            <person name="Kuo A."/>
            <person name="Barry K.W."/>
            <person name="Clum A."/>
            <person name="Dockter R.B."/>
            <person name="Fauchery L."/>
            <person name="Iotti M."/>
            <person name="Kohler A."/>
            <person name="Labutti K."/>
            <person name="Lindquist E.A."/>
            <person name="Lipzen A."/>
            <person name="Ohm R.A."/>
            <person name="Wang M."/>
            <person name="Grigoriev I.V."/>
            <person name="Zambonelli A."/>
            <person name="Martin F.M."/>
        </authorList>
    </citation>
    <scope>NUCLEOTIDE SEQUENCE [LARGE SCALE GENOMIC DNA]</scope>
    <source>
        <strain evidence="2 3">Tbo3840</strain>
    </source>
</reference>
<dbReference type="OrthoDB" id="5426434at2759"/>
<evidence type="ECO:0000313" key="2">
    <source>
        <dbReference type="EMBL" id="PUU75040.1"/>
    </source>
</evidence>
<dbReference type="Proteomes" id="UP000244722">
    <property type="component" value="Unassembled WGS sequence"/>
</dbReference>
<organism evidence="2 3">
    <name type="scientific">Tuber borchii</name>
    <name type="common">White truffle</name>
    <dbReference type="NCBI Taxonomy" id="42251"/>
    <lineage>
        <taxon>Eukaryota</taxon>
        <taxon>Fungi</taxon>
        <taxon>Dikarya</taxon>
        <taxon>Ascomycota</taxon>
        <taxon>Pezizomycotina</taxon>
        <taxon>Pezizomycetes</taxon>
        <taxon>Pezizales</taxon>
        <taxon>Tuberaceae</taxon>
        <taxon>Tuber</taxon>
    </lineage>
</organism>
<proteinExistence type="predicted"/>
<name>A0A2T6ZHS1_TUBBO</name>
<keyword evidence="3" id="KW-1185">Reference proteome</keyword>
<dbReference type="EMBL" id="NESQ01000254">
    <property type="protein sequence ID" value="PUU75040.1"/>
    <property type="molecule type" value="Genomic_DNA"/>
</dbReference>
<evidence type="ECO:0000313" key="3">
    <source>
        <dbReference type="Proteomes" id="UP000244722"/>
    </source>
</evidence>
<feature type="region of interest" description="Disordered" evidence="1">
    <location>
        <begin position="42"/>
        <end position="65"/>
    </location>
</feature>
<comment type="caution">
    <text evidence="2">The sequence shown here is derived from an EMBL/GenBank/DDBJ whole genome shotgun (WGS) entry which is preliminary data.</text>
</comment>
<sequence>MHPSPHWSQANTRTASIAALRRAQEMWDQTQAMRPIPAYRPPFNHMSGAPLPSRPSQNGLDSSATETIRCPSPVQVVQKDPTEKIFDFSSDTLGGVESLYESDRIIPSYVVDRFLKQNPRAKGYFCVFQPTFALERDMSIVVDGLLPQSSMLKGWKGGCIVGHLFEMTWWGTLRYYGKFREEREKFGKDWESTFGGCISDVTNPTLASLTYVKRHGRTSEMLDLFSKNDFMGDVSYTSSSLYPGSGSFWRLFGEVKASSLAAEHLLWIELPRLIAYIISWDMIEVKDILFYIESGYWRGTDSYDRGAISLNLRIPVSIEEWKGNGWSYTERGGMEVLVEWPSLYHNVFFGCLVFIFSM</sequence>
<feature type="compositionally biased region" description="Polar residues" evidence="1">
    <location>
        <begin position="54"/>
        <end position="65"/>
    </location>
</feature>
<protein>
    <submittedName>
        <fullName evidence="2">Uncharacterized protein</fullName>
    </submittedName>
</protein>